<name>A0A1M4X3E9_9FLAO</name>
<dbReference type="AlphaFoldDB" id="A0A1M4X3E9"/>
<dbReference type="Proteomes" id="UP000184462">
    <property type="component" value="Unassembled WGS sequence"/>
</dbReference>
<dbReference type="PANTHER" id="PTHR23416">
    <property type="entry name" value="SIALIC ACID SYNTHASE-RELATED"/>
    <property type="match status" value="1"/>
</dbReference>
<evidence type="ECO:0000313" key="3">
    <source>
        <dbReference type="EMBL" id="SHE88054.1"/>
    </source>
</evidence>
<accession>A0A1M4X3E9</accession>
<reference evidence="3 4" key="1">
    <citation type="submission" date="2016-11" db="EMBL/GenBank/DDBJ databases">
        <authorList>
            <person name="Jaros S."/>
            <person name="Januszkiewicz K."/>
            <person name="Wedrychowicz H."/>
        </authorList>
    </citation>
    <scope>NUCLEOTIDE SEQUENCE [LARGE SCALE GENOMIC DNA]</scope>
    <source>
        <strain evidence="3 4">DSM 25661</strain>
    </source>
</reference>
<dbReference type="GO" id="GO:0008374">
    <property type="term" value="F:O-acyltransferase activity"/>
    <property type="evidence" value="ECO:0007669"/>
    <property type="project" value="TreeGrafter"/>
</dbReference>
<protein>
    <submittedName>
        <fullName evidence="3">Transferase hexapeptide (Six repeat-containing protein)</fullName>
    </submittedName>
</protein>
<keyword evidence="4" id="KW-1185">Reference proteome</keyword>
<dbReference type="InterPro" id="IPR011004">
    <property type="entry name" value="Trimer_LpxA-like_sf"/>
</dbReference>
<sequence length="202" mass="22350">MINKLIKKVIFKIILYLSNNSIRVFIYKHYFKYDIGANVKIGKSVINCKKVTLEDDVIIGDANFISCRSLTLLNKSRILSHNTIIGGSNLKMGENSRIIYNHKIDLANEVSIGENSWLAGDYSQIWTHGSLKTKLGKDLSVNIGNNVYLGSGVLIAPGVKINSNNLVGLGSVVLSSIKEQSCVVSGNPAKIVKENVNWRENW</sequence>
<proteinExistence type="inferred from homology"/>
<comment type="similarity">
    <text evidence="1">Belongs to the transferase hexapeptide repeat family.</text>
</comment>
<dbReference type="GO" id="GO:0005829">
    <property type="term" value="C:cytosol"/>
    <property type="evidence" value="ECO:0007669"/>
    <property type="project" value="TreeGrafter"/>
</dbReference>
<gene>
    <name evidence="3" type="ORF">SAMN05444278_10789</name>
</gene>
<evidence type="ECO:0000313" key="4">
    <source>
        <dbReference type="Proteomes" id="UP000184462"/>
    </source>
</evidence>
<dbReference type="InterPro" id="IPR051159">
    <property type="entry name" value="Hexapeptide_acetyltransf"/>
</dbReference>
<organism evidence="3 4">
    <name type="scientific">Psychroflexus salarius</name>
    <dbReference type="NCBI Taxonomy" id="1155689"/>
    <lineage>
        <taxon>Bacteria</taxon>
        <taxon>Pseudomonadati</taxon>
        <taxon>Bacteroidota</taxon>
        <taxon>Flavobacteriia</taxon>
        <taxon>Flavobacteriales</taxon>
        <taxon>Flavobacteriaceae</taxon>
        <taxon>Psychroflexus</taxon>
    </lineage>
</organism>
<dbReference type="OrthoDB" id="9812571at2"/>
<evidence type="ECO:0000256" key="1">
    <source>
        <dbReference type="ARBA" id="ARBA00007274"/>
    </source>
</evidence>
<dbReference type="SUPFAM" id="SSF51161">
    <property type="entry name" value="Trimeric LpxA-like enzymes"/>
    <property type="match status" value="1"/>
</dbReference>
<keyword evidence="2 3" id="KW-0808">Transferase</keyword>
<evidence type="ECO:0000256" key="2">
    <source>
        <dbReference type="ARBA" id="ARBA00022679"/>
    </source>
</evidence>
<dbReference type="EMBL" id="FQTW01000007">
    <property type="protein sequence ID" value="SHE88054.1"/>
    <property type="molecule type" value="Genomic_DNA"/>
</dbReference>
<dbReference type="Gene3D" id="2.160.10.10">
    <property type="entry name" value="Hexapeptide repeat proteins"/>
    <property type="match status" value="1"/>
</dbReference>
<dbReference type="RefSeq" id="WP_073193351.1">
    <property type="nucleotide sequence ID" value="NZ_FQTW01000007.1"/>
</dbReference>
<dbReference type="PANTHER" id="PTHR23416:SF23">
    <property type="entry name" value="ACETYLTRANSFERASE C18B11.09C-RELATED"/>
    <property type="match status" value="1"/>
</dbReference>
<dbReference type="STRING" id="1155689.SAMN05444278_10789"/>